<organism evidence="2">
    <name type="scientific">Oryza barthii</name>
    <dbReference type="NCBI Taxonomy" id="65489"/>
    <lineage>
        <taxon>Eukaryota</taxon>
        <taxon>Viridiplantae</taxon>
        <taxon>Streptophyta</taxon>
        <taxon>Embryophyta</taxon>
        <taxon>Tracheophyta</taxon>
        <taxon>Spermatophyta</taxon>
        <taxon>Magnoliopsida</taxon>
        <taxon>Liliopsida</taxon>
        <taxon>Poales</taxon>
        <taxon>Poaceae</taxon>
        <taxon>BOP clade</taxon>
        <taxon>Oryzoideae</taxon>
        <taxon>Oryzeae</taxon>
        <taxon>Oryzinae</taxon>
        <taxon>Oryza</taxon>
    </lineage>
</organism>
<evidence type="ECO:0000256" key="1">
    <source>
        <dbReference type="SAM" id="MobiDB-lite"/>
    </source>
</evidence>
<sequence length="96" mass="10379">MAKETRLWKSLLRFGATSPPPLSPPSPPLSPPSPPLVQRGEVRGEPAREEKRDQSASASSTVAAPDPRRRLGLLAITALDPRRCLGLLKHRHSGSD</sequence>
<dbReference type="Proteomes" id="UP000026960">
    <property type="component" value="Chromosome 3"/>
</dbReference>
<dbReference type="Gramene" id="OBART03G27380.1">
    <property type="protein sequence ID" value="OBART03G27380.1"/>
    <property type="gene ID" value="OBART03G27380"/>
</dbReference>
<dbReference type="PaxDb" id="65489-OBART03G27380.1"/>
<feature type="compositionally biased region" description="Pro residues" evidence="1">
    <location>
        <begin position="18"/>
        <end position="35"/>
    </location>
</feature>
<feature type="region of interest" description="Disordered" evidence="1">
    <location>
        <begin position="14"/>
        <end position="70"/>
    </location>
</feature>
<protein>
    <submittedName>
        <fullName evidence="2">Uncharacterized protein</fullName>
    </submittedName>
</protein>
<name>A0A0D3FLQ8_9ORYZ</name>
<proteinExistence type="predicted"/>
<accession>A0A0D3FLQ8</accession>
<evidence type="ECO:0000313" key="3">
    <source>
        <dbReference type="Proteomes" id="UP000026960"/>
    </source>
</evidence>
<reference evidence="2" key="2">
    <citation type="submission" date="2015-03" db="UniProtKB">
        <authorList>
            <consortium name="EnsemblPlants"/>
        </authorList>
    </citation>
    <scope>IDENTIFICATION</scope>
</reference>
<dbReference type="AlphaFoldDB" id="A0A0D3FLQ8"/>
<reference evidence="2" key="1">
    <citation type="journal article" date="2009" name="Rice">
        <title>De Novo Next Generation Sequencing of Plant Genomes.</title>
        <authorList>
            <person name="Rounsley S."/>
            <person name="Marri P.R."/>
            <person name="Yu Y."/>
            <person name="He R."/>
            <person name="Sisneros N."/>
            <person name="Goicoechea J.L."/>
            <person name="Lee S.J."/>
            <person name="Angelova A."/>
            <person name="Kudrna D."/>
            <person name="Luo M."/>
            <person name="Affourtit J."/>
            <person name="Desany B."/>
            <person name="Knight J."/>
            <person name="Niazi F."/>
            <person name="Egholm M."/>
            <person name="Wing R.A."/>
        </authorList>
    </citation>
    <scope>NUCLEOTIDE SEQUENCE [LARGE SCALE GENOMIC DNA]</scope>
    <source>
        <strain evidence="2">cv. IRGC 105608</strain>
    </source>
</reference>
<keyword evidence="3" id="KW-1185">Reference proteome</keyword>
<dbReference type="HOGENOM" id="CLU_2363039_0_0_1"/>
<feature type="compositionally biased region" description="Basic and acidic residues" evidence="1">
    <location>
        <begin position="40"/>
        <end position="54"/>
    </location>
</feature>
<dbReference type="EnsemblPlants" id="OBART03G27380.1">
    <property type="protein sequence ID" value="OBART03G27380.1"/>
    <property type="gene ID" value="OBART03G27380"/>
</dbReference>
<evidence type="ECO:0000313" key="2">
    <source>
        <dbReference type="EnsemblPlants" id="OBART03G27380.1"/>
    </source>
</evidence>